<evidence type="ECO:0000256" key="7">
    <source>
        <dbReference type="RuleBase" id="RU365095"/>
    </source>
</evidence>
<evidence type="ECO:0000256" key="4">
    <source>
        <dbReference type="ARBA" id="ARBA00010662"/>
    </source>
</evidence>
<sequence length="255" mass="28229">MMSDKIEKNGDKGHTAQTGYVLVLSDATAQAEYLASSILHHAEEKQGEPLRIALSGGSTPKRLYELLGSSEYADRMPWDKIHLFFGDERMVPHTDSDSNFHMVKESLLAHIDIPFRNVHPMPVLDDPAKAAEIYQAELQAIYGSKTLEKGKPLFDIVLLGLGGDGHTASLFPGTPVLQEKDKWVSWSQPSDAPHKRMTLTYSAIASSRFVMFVVSGESKAQIIREVRDEDKPYPSAAIKTEGELHWILDRAAGGE</sequence>
<dbReference type="InterPro" id="IPR039104">
    <property type="entry name" value="6PGL"/>
</dbReference>
<dbReference type="UniPathway" id="UPA00115">
    <property type="reaction ID" value="UER00409"/>
</dbReference>
<evidence type="ECO:0000256" key="3">
    <source>
        <dbReference type="ARBA" id="ARBA00004961"/>
    </source>
</evidence>
<comment type="function">
    <text evidence="2 7">Hydrolysis of 6-phosphogluconolactone to 6-phosphogluconate.</text>
</comment>
<dbReference type="GO" id="GO:0005975">
    <property type="term" value="P:carbohydrate metabolic process"/>
    <property type="evidence" value="ECO:0007669"/>
    <property type="project" value="UniProtKB-UniRule"/>
</dbReference>
<dbReference type="STRING" id="1088868.CIN_14720"/>
<dbReference type="NCBIfam" id="TIGR01198">
    <property type="entry name" value="pgl"/>
    <property type="match status" value="1"/>
</dbReference>
<evidence type="ECO:0000313" key="10">
    <source>
        <dbReference type="Proteomes" id="UP000005939"/>
    </source>
</evidence>
<comment type="similarity">
    <text evidence="4 7">Belongs to the glucosamine/galactosamine-6-phosphate isomerase family. 6-phosphogluconolactonase subfamily.</text>
</comment>
<gene>
    <name evidence="7" type="primary">pgl</name>
    <name evidence="9" type="ORF">CIN_14720</name>
</gene>
<dbReference type="Pfam" id="PF01182">
    <property type="entry name" value="Glucosamine_iso"/>
    <property type="match status" value="1"/>
</dbReference>
<dbReference type="GO" id="GO:0006098">
    <property type="term" value="P:pentose-phosphate shunt"/>
    <property type="evidence" value="ECO:0007669"/>
    <property type="project" value="UniProtKB-UniPathway"/>
</dbReference>
<dbReference type="CDD" id="cd01400">
    <property type="entry name" value="6PGL"/>
    <property type="match status" value="1"/>
</dbReference>
<dbReference type="AlphaFoldDB" id="G6F1H6"/>
<dbReference type="InterPro" id="IPR006148">
    <property type="entry name" value="Glc/Gal-6P_isomerase"/>
</dbReference>
<dbReference type="Proteomes" id="UP000005939">
    <property type="component" value="Unassembled WGS sequence"/>
</dbReference>
<keyword evidence="7 9" id="KW-0378">Hydrolase</keyword>
<dbReference type="eggNOG" id="COG0363">
    <property type="taxonomic scope" value="Bacteria"/>
</dbReference>
<comment type="catalytic activity">
    <reaction evidence="1 7">
        <text>6-phospho-D-glucono-1,5-lactone + H2O = 6-phospho-D-gluconate + H(+)</text>
        <dbReference type="Rhea" id="RHEA:12556"/>
        <dbReference type="ChEBI" id="CHEBI:15377"/>
        <dbReference type="ChEBI" id="CHEBI:15378"/>
        <dbReference type="ChEBI" id="CHEBI:57955"/>
        <dbReference type="ChEBI" id="CHEBI:58759"/>
        <dbReference type="EC" id="3.1.1.31"/>
    </reaction>
</comment>
<dbReference type="PATRIC" id="fig|1088868.3.peg.1481"/>
<dbReference type="EMBL" id="AGFR01000009">
    <property type="protein sequence ID" value="EHD13280.1"/>
    <property type="molecule type" value="Genomic_DNA"/>
</dbReference>
<proteinExistence type="inferred from homology"/>
<evidence type="ECO:0000256" key="1">
    <source>
        <dbReference type="ARBA" id="ARBA00000832"/>
    </source>
</evidence>
<accession>G6F1H6</accession>
<dbReference type="RefSeq" id="WP_008854462.1">
    <property type="nucleotide sequence ID" value="NZ_AGFR01000009.1"/>
</dbReference>
<comment type="caution">
    <text evidence="9">The sequence shown here is derived from an EMBL/GenBank/DDBJ whole genome shotgun (WGS) entry which is preliminary data.</text>
</comment>
<dbReference type="EC" id="3.1.1.31" evidence="5 7"/>
<dbReference type="Gene3D" id="3.40.50.1360">
    <property type="match status" value="1"/>
</dbReference>
<comment type="pathway">
    <text evidence="3 7">Carbohydrate degradation; pentose phosphate pathway; D-ribulose 5-phosphate from D-glucose 6-phosphate (oxidative stage): step 2/3.</text>
</comment>
<dbReference type="SUPFAM" id="SSF100950">
    <property type="entry name" value="NagB/RpiA/CoA transferase-like"/>
    <property type="match status" value="1"/>
</dbReference>
<organism evidence="9 10">
    <name type="scientific">Commensalibacter intestini A911</name>
    <dbReference type="NCBI Taxonomy" id="1088868"/>
    <lineage>
        <taxon>Bacteria</taxon>
        <taxon>Pseudomonadati</taxon>
        <taxon>Pseudomonadota</taxon>
        <taxon>Alphaproteobacteria</taxon>
        <taxon>Acetobacterales</taxon>
        <taxon>Acetobacteraceae</taxon>
    </lineage>
</organism>
<name>G6F1H6_9PROT</name>
<protein>
    <recommendedName>
        <fullName evidence="6 7">6-phosphogluconolactonase</fullName>
        <shortName evidence="7">6PGL</shortName>
        <ecNumber evidence="5 7">3.1.1.31</ecNumber>
    </recommendedName>
</protein>
<evidence type="ECO:0000313" key="9">
    <source>
        <dbReference type="EMBL" id="EHD13280.1"/>
    </source>
</evidence>
<dbReference type="GO" id="GO:0017057">
    <property type="term" value="F:6-phosphogluconolactonase activity"/>
    <property type="evidence" value="ECO:0007669"/>
    <property type="project" value="UniProtKB-UniRule"/>
</dbReference>
<feature type="domain" description="Glucosamine/galactosamine-6-phosphate isomerase" evidence="8">
    <location>
        <begin position="27"/>
        <end position="246"/>
    </location>
</feature>
<dbReference type="PANTHER" id="PTHR11054">
    <property type="entry name" value="6-PHOSPHOGLUCONOLACTONASE"/>
    <property type="match status" value="1"/>
</dbReference>
<evidence type="ECO:0000256" key="6">
    <source>
        <dbReference type="ARBA" id="ARBA00020337"/>
    </source>
</evidence>
<dbReference type="PANTHER" id="PTHR11054:SF0">
    <property type="entry name" value="6-PHOSPHOGLUCONOLACTONASE"/>
    <property type="match status" value="1"/>
</dbReference>
<evidence type="ECO:0000256" key="5">
    <source>
        <dbReference type="ARBA" id="ARBA00013198"/>
    </source>
</evidence>
<evidence type="ECO:0000259" key="8">
    <source>
        <dbReference type="Pfam" id="PF01182"/>
    </source>
</evidence>
<reference evidence="9 10" key="1">
    <citation type="submission" date="2011-10" db="EMBL/GenBank/DDBJ databases">
        <title>Genome Sequence of Commensalibacter intestini A911, isolated from Drosophila gut.</title>
        <authorList>
            <person name="Lee W.-J."/>
            <person name="Kim E.-K."/>
        </authorList>
    </citation>
    <scope>NUCLEOTIDE SEQUENCE [LARGE SCALE GENOMIC DNA]</scope>
    <source>
        <strain evidence="9 10">A911</strain>
    </source>
</reference>
<dbReference type="InterPro" id="IPR005900">
    <property type="entry name" value="6-phosphogluconolactonase_DevB"/>
</dbReference>
<dbReference type="InterPro" id="IPR037171">
    <property type="entry name" value="NagB/RpiA_transferase-like"/>
</dbReference>
<evidence type="ECO:0000256" key="2">
    <source>
        <dbReference type="ARBA" id="ARBA00002681"/>
    </source>
</evidence>